<name>A0A6H5G9P5_9HEMI</name>
<evidence type="ECO:0000313" key="2">
    <source>
        <dbReference type="EMBL" id="CAA9998543.1"/>
    </source>
</evidence>
<dbReference type="Proteomes" id="UP000479000">
    <property type="component" value="Unassembled WGS sequence"/>
</dbReference>
<protein>
    <submittedName>
        <fullName evidence="2">Uncharacterized protein</fullName>
    </submittedName>
</protein>
<evidence type="ECO:0000313" key="3">
    <source>
        <dbReference type="Proteomes" id="UP000479000"/>
    </source>
</evidence>
<keyword evidence="3" id="KW-1185">Reference proteome</keyword>
<accession>A0A6H5G9P5</accession>
<organism evidence="2 3">
    <name type="scientific">Nesidiocoris tenuis</name>
    <dbReference type="NCBI Taxonomy" id="355587"/>
    <lineage>
        <taxon>Eukaryota</taxon>
        <taxon>Metazoa</taxon>
        <taxon>Ecdysozoa</taxon>
        <taxon>Arthropoda</taxon>
        <taxon>Hexapoda</taxon>
        <taxon>Insecta</taxon>
        <taxon>Pterygota</taxon>
        <taxon>Neoptera</taxon>
        <taxon>Paraneoptera</taxon>
        <taxon>Hemiptera</taxon>
        <taxon>Heteroptera</taxon>
        <taxon>Panheteroptera</taxon>
        <taxon>Cimicomorpha</taxon>
        <taxon>Miridae</taxon>
        <taxon>Dicyphina</taxon>
        <taxon>Nesidiocoris</taxon>
    </lineage>
</organism>
<sequence length="72" mass="7854">SVLRAAEAAVFACAALVRRRQLTRGPSLELNRRRLRYAAASAIRNGASAAPNAFGRCRRGFDSFFIEGVFPV</sequence>
<dbReference type="EMBL" id="CADCXU010007207">
    <property type="protein sequence ID" value="CAA9998542.1"/>
    <property type="molecule type" value="Genomic_DNA"/>
</dbReference>
<dbReference type="AlphaFoldDB" id="A0A6H5G9P5"/>
<proteinExistence type="predicted"/>
<reference evidence="2 3" key="1">
    <citation type="submission" date="2020-02" db="EMBL/GenBank/DDBJ databases">
        <authorList>
            <person name="Ferguson B K."/>
        </authorList>
    </citation>
    <scope>NUCLEOTIDE SEQUENCE [LARGE SCALE GENOMIC DNA]</scope>
</reference>
<gene>
    <name evidence="1" type="ORF">NTEN_LOCUS4825</name>
    <name evidence="2" type="ORF">NTEN_LOCUS4826</name>
</gene>
<dbReference type="EMBL" id="CADCXU010007208">
    <property type="protein sequence ID" value="CAA9998543.1"/>
    <property type="molecule type" value="Genomic_DNA"/>
</dbReference>
<evidence type="ECO:0000313" key="1">
    <source>
        <dbReference type="EMBL" id="CAA9998542.1"/>
    </source>
</evidence>
<feature type="non-terminal residue" evidence="2">
    <location>
        <position position="1"/>
    </location>
</feature>